<comment type="caution">
    <text evidence="8">The sequence shown here is derived from an EMBL/GenBank/DDBJ whole genome shotgun (WGS) entry which is preliminary data.</text>
</comment>
<gene>
    <name evidence="5" type="primary">rimM</name>
    <name evidence="8" type="ORF">BHF68_02595</name>
</gene>
<evidence type="ECO:0000256" key="2">
    <source>
        <dbReference type="ARBA" id="ARBA00022517"/>
    </source>
</evidence>
<evidence type="ECO:0000256" key="1">
    <source>
        <dbReference type="ARBA" id="ARBA00022490"/>
    </source>
</evidence>
<dbReference type="SUPFAM" id="SSF50346">
    <property type="entry name" value="PRC-barrel domain"/>
    <property type="match status" value="1"/>
</dbReference>
<comment type="function">
    <text evidence="5">An accessory protein needed during the final step in the assembly of 30S ribosomal subunit, possibly for assembly of the head region. Essential for efficient processing of 16S rRNA. May be needed both before and after RbfA during the maturation of 16S rRNA. It has affinity for free ribosomal 30S subunits but not for 70S ribosomes.</text>
</comment>
<dbReference type="SUPFAM" id="SSF50447">
    <property type="entry name" value="Translation proteins"/>
    <property type="match status" value="1"/>
</dbReference>
<feature type="domain" description="RimM N-terminal" evidence="6">
    <location>
        <begin position="10"/>
        <end position="91"/>
    </location>
</feature>
<dbReference type="Gene3D" id="2.30.30.240">
    <property type="entry name" value="PRC-barrel domain"/>
    <property type="match status" value="1"/>
</dbReference>
<dbReference type="PANTHER" id="PTHR33692">
    <property type="entry name" value="RIBOSOME MATURATION FACTOR RIMM"/>
    <property type="match status" value="1"/>
</dbReference>
<evidence type="ECO:0000256" key="5">
    <source>
        <dbReference type="HAMAP-Rule" id="MF_00014"/>
    </source>
</evidence>
<dbReference type="HAMAP" id="MF_00014">
    <property type="entry name" value="Ribosome_mat_RimM"/>
    <property type="match status" value="1"/>
</dbReference>
<dbReference type="GO" id="GO:0042274">
    <property type="term" value="P:ribosomal small subunit biogenesis"/>
    <property type="evidence" value="ECO:0007669"/>
    <property type="project" value="UniProtKB-UniRule"/>
</dbReference>
<dbReference type="InterPro" id="IPR056792">
    <property type="entry name" value="PRC_RimM"/>
</dbReference>
<feature type="domain" description="Ribosome maturation factor RimM PRC barrel" evidence="7">
    <location>
        <begin position="104"/>
        <end position="167"/>
    </location>
</feature>
<dbReference type="InterPro" id="IPR002676">
    <property type="entry name" value="RimM_N"/>
</dbReference>
<dbReference type="Proteomes" id="UP000094296">
    <property type="component" value="Unassembled WGS sequence"/>
</dbReference>
<keyword evidence="3 5" id="KW-0698">rRNA processing</keyword>
<dbReference type="GO" id="GO:0006364">
    <property type="term" value="P:rRNA processing"/>
    <property type="evidence" value="ECO:0007669"/>
    <property type="project" value="UniProtKB-UniRule"/>
</dbReference>
<evidence type="ECO:0000313" key="9">
    <source>
        <dbReference type="Proteomes" id="UP000094296"/>
    </source>
</evidence>
<evidence type="ECO:0000256" key="4">
    <source>
        <dbReference type="ARBA" id="ARBA00023186"/>
    </source>
</evidence>
<sequence length="172" mass="19477">MYQGKKLFRVGKIVNTQGIKGELRLVPTTDFPDRFKPKSLFIIKNASGEMNEVELEKARPHKNFIIIKIQGCESINEVEKWKGSELFVTEDNLATLAEGEYFFHQLLGCKVQSEEAEEIGVLDNILQTGANDVYVVKREGKKDLLLPVIDECVKDIDTENKIITVHVMPGLE</sequence>
<dbReference type="AlphaFoldDB" id="A0A1E5G6H5"/>
<dbReference type="GO" id="GO:0005840">
    <property type="term" value="C:ribosome"/>
    <property type="evidence" value="ECO:0007669"/>
    <property type="project" value="InterPro"/>
</dbReference>
<dbReference type="EMBL" id="MIJE01000001">
    <property type="protein sequence ID" value="OEF98782.1"/>
    <property type="molecule type" value="Genomic_DNA"/>
</dbReference>
<comment type="similarity">
    <text evidence="5">Belongs to the RimM family.</text>
</comment>
<dbReference type="GO" id="GO:0005737">
    <property type="term" value="C:cytoplasm"/>
    <property type="evidence" value="ECO:0007669"/>
    <property type="project" value="UniProtKB-SubCell"/>
</dbReference>
<keyword evidence="2 5" id="KW-0690">Ribosome biogenesis</keyword>
<dbReference type="Pfam" id="PF24986">
    <property type="entry name" value="PRC_RimM"/>
    <property type="match status" value="1"/>
</dbReference>
<reference evidence="8 9" key="1">
    <citation type="submission" date="2016-09" db="EMBL/GenBank/DDBJ databases">
        <title>Draft genome sequence for the type strain of Desulfuribacillus alkaliarsenatis AHT28, an obligately anaerobic, sulfidogenic bacterium isolated from Russian soda lake sediments.</title>
        <authorList>
            <person name="Abin C.A."/>
            <person name="Hollibaugh J.T."/>
        </authorList>
    </citation>
    <scope>NUCLEOTIDE SEQUENCE [LARGE SCALE GENOMIC DNA]</scope>
    <source>
        <strain evidence="8 9">AHT28</strain>
    </source>
</reference>
<keyword evidence="1 5" id="KW-0963">Cytoplasm</keyword>
<dbReference type="Gene3D" id="2.40.30.60">
    <property type="entry name" value="RimM"/>
    <property type="match status" value="1"/>
</dbReference>
<dbReference type="NCBIfam" id="TIGR02273">
    <property type="entry name" value="16S_RimM"/>
    <property type="match status" value="1"/>
</dbReference>
<dbReference type="InterPro" id="IPR036976">
    <property type="entry name" value="RimM_N_sf"/>
</dbReference>
<dbReference type="GO" id="GO:0043022">
    <property type="term" value="F:ribosome binding"/>
    <property type="evidence" value="ECO:0007669"/>
    <property type="project" value="InterPro"/>
</dbReference>
<comment type="subunit">
    <text evidence="5">Binds ribosomal protein uS19.</text>
</comment>
<comment type="domain">
    <text evidence="5">The PRC barrel domain binds ribosomal protein uS19.</text>
</comment>
<dbReference type="Pfam" id="PF01782">
    <property type="entry name" value="RimM"/>
    <property type="match status" value="1"/>
</dbReference>
<accession>A0A1E5G6H5</accession>
<dbReference type="InterPro" id="IPR011961">
    <property type="entry name" value="RimM"/>
</dbReference>
<name>A0A1E5G6H5_9FIRM</name>
<dbReference type="InterPro" id="IPR011033">
    <property type="entry name" value="PRC_barrel-like_sf"/>
</dbReference>
<dbReference type="PANTHER" id="PTHR33692:SF1">
    <property type="entry name" value="RIBOSOME MATURATION FACTOR RIMM"/>
    <property type="match status" value="1"/>
</dbReference>
<evidence type="ECO:0000259" key="7">
    <source>
        <dbReference type="Pfam" id="PF24986"/>
    </source>
</evidence>
<protein>
    <recommendedName>
        <fullName evidence="5">Ribosome maturation factor RimM</fullName>
    </recommendedName>
</protein>
<keyword evidence="4 5" id="KW-0143">Chaperone</keyword>
<evidence type="ECO:0000313" key="8">
    <source>
        <dbReference type="EMBL" id="OEF98782.1"/>
    </source>
</evidence>
<proteinExistence type="inferred from homology"/>
<organism evidence="8 9">
    <name type="scientific">Desulfuribacillus alkaliarsenatis</name>
    <dbReference type="NCBI Taxonomy" id="766136"/>
    <lineage>
        <taxon>Bacteria</taxon>
        <taxon>Bacillati</taxon>
        <taxon>Bacillota</taxon>
        <taxon>Desulfuribacillia</taxon>
        <taxon>Desulfuribacillales</taxon>
        <taxon>Desulfuribacillaceae</taxon>
        <taxon>Desulfuribacillus</taxon>
    </lineage>
</organism>
<comment type="subcellular location">
    <subcellularLocation>
        <location evidence="5">Cytoplasm</location>
    </subcellularLocation>
</comment>
<evidence type="ECO:0000256" key="3">
    <source>
        <dbReference type="ARBA" id="ARBA00022552"/>
    </source>
</evidence>
<keyword evidence="9" id="KW-1185">Reference proteome</keyword>
<dbReference type="STRING" id="766136.BHF68_02595"/>
<evidence type="ECO:0000259" key="6">
    <source>
        <dbReference type="Pfam" id="PF01782"/>
    </source>
</evidence>
<dbReference type="InterPro" id="IPR009000">
    <property type="entry name" value="Transl_B-barrel_sf"/>
</dbReference>